<gene>
    <name evidence="16" type="primary">entD</name>
    <name evidence="16" type="ORF">HELO_2845A</name>
    <name evidence="17" type="ORF">SR933_08400</name>
</gene>
<reference evidence="17 19" key="4">
    <citation type="submission" date="2023-11" db="EMBL/GenBank/DDBJ databases">
        <title>MicrobeMod: A computational toolkit for identifying prokaryotic methylation and restriction-modification with nanopore sequencing.</title>
        <authorList>
            <person name="Crits-Christoph A."/>
            <person name="Kang S.C."/>
            <person name="Lee H."/>
            <person name="Ostrov N."/>
        </authorList>
    </citation>
    <scope>NUCLEOTIDE SEQUENCE [LARGE SCALE GENOMIC DNA]</scope>
    <source>
        <strain evidence="17 19">ATCC 33173</strain>
    </source>
</reference>
<evidence type="ECO:0000256" key="8">
    <source>
        <dbReference type="ARBA" id="ARBA00029894"/>
    </source>
</evidence>
<evidence type="ECO:0000256" key="2">
    <source>
        <dbReference type="ARBA" id="ARBA00004993"/>
    </source>
</evidence>
<comment type="cofactor">
    <cofactor evidence="13">
        <name>Mg(2+)</name>
        <dbReference type="ChEBI" id="CHEBI:18420"/>
    </cofactor>
</comment>
<evidence type="ECO:0000256" key="7">
    <source>
        <dbReference type="ARBA" id="ARBA00023191"/>
    </source>
</evidence>
<sequence>MSVAPLDRLMTRGQIDWPEEVAYATCDPQVTHSPLFPVEEAAIANAVEKRRREFTAGRSAAHTVQEKLGFPPTAIPMGEDRAPIWPAGMVGSLSHTADACIAVGALSHRVQALGVDVESLAPLESRLRPYIANHRELACMDSPPGLAALQIFSMKEAAYKAQYLLSQTFCDFDTLEVVPEGLRFRHSVPPFARGTILPIRQWAGFGLCLSLCLLKRPA</sequence>
<dbReference type="UniPathway" id="UPA00017"/>
<dbReference type="InterPro" id="IPR041354">
    <property type="entry name" value="4PPT_N"/>
</dbReference>
<evidence type="ECO:0000256" key="1">
    <source>
        <dbReference type="ARBA" id="ARBA00003937"/>
    </source>
</evidence>
<dbReference type="GeneID" id="91010194"/>
<feature type="binding site" evidence="13">
    <location>
        <position position="118"/>
    </location>
    <ligand>
        <name>Mg(2+)</name>
        <dbReference type="ChEBI" id="CHEBI:18420"/>
    </ligand>
</feature>
<organism evidence="16 18">
    <name type="scientific">Halomonas elongata (strain ATCC 33173 / DSM 2581 / NBRC 15536 / NCIMB 2198 / 1H9)</name>
    <dbReference type="NCBI Taxonomy" id="768066"/>
    <lineage>
        <taxon>Bacteria</taxon>
        <taxon>Pseudomonadati</taxon>
        <taxon>Pseudomonadota</taxon>
        <taxon>Gammaproteobacteria</taxon>
        <taxon>Oceanospirillales</taxon>
        <taxon>Halomonadaceae</taxon>
        <taxon>Halomonas</taxon>
    </lineage>
</organism>
<feature type="binding site" evidence="12">
    <location>
        <begin position="94"/>
        <end position="95"/>
    </location>
    <ligand>
        <name>CoA</name>
        <dbReference type="ChEBI" id="CHEBI:57287"/>
    </ligand>
</feature>
<keyword evidence="6 16" id="KW-0808">Transferase</keyword>
<evidence type="ECO:0000313" key="18">
    <source>
        <dbReference type="Proteomes" id="UP000008707"/>
    </source>
</evidence>
<evidence type="ECO:0000256" key="9">
    <source>
        <dbReference type="ARBA" id="ARBA00031996"/>
    </source>
</evidence>
<reference evidence="18" key="3">
    <citation type="journal article" date="2011" name="Environ. Microbiol.">
        <title>A blueprint of ectoine metabolism from the genome of the industrial producer Halomonas elongata DSM 2581(T).</title>
        <authorList>
            <person name="Schwibbert K."/>
            <person name="Marin-Sanguino A."/>
            <person name="Bagyan I."/>
            <person name="Heidrich G."/>
            <person name="Lentzen G."/>
            <person name="Seitz H."/>
            <person name="Rampp M."/>
            <person name="Schuster S.C."/>
            <person name="Klenk H.P."/>
            <person name="Pfeiffer F."/>
            <person name="Oesterhelt D."/>
            <person name="Kunte H.J."/>
        </authorList>
    </citation>
    <scope>NUCLEOTIDE SEQUENCE [LARGE SCALE GENOMIC DNA]</scope>
    <source>
        <strain evidence="18">ATCC 33173 / DSM 2581 / NBRC 15536 / NCIMB 2198 / 1H9</strain>
    </source>
</reference>
<keyword evidence="19" id="KW-1185">Reference proteome</keyword>
<feature type="binding site" evidence="12">
    <location>
        <position position="58"/>
    </location>
    <ligand>
        <name>CoA</name>
        <dbReference type="ChEBI" id="CHEBI:57287"/>
    </ligand>
</feature>
<dbReference type="GO" id="GO:0009366">
    <property type="term" value="C:enterobactin synthetase complex"/>
    <property type="evidence" value="ECO:0007669"/>
    <property type="project" value="InterPro"/>
</dbReference>
<feature type="binding site" evidence="13">
    <location>
        <position position="116"/>
    </location>
    <ligand>
        <name>Mg(2+)</name>
        <dbReference type="ChEBI" id="CHEBI:18420"/>
    </ligand>
</feature>
<evidence type="ECO:0000256" key="10">
    <source>
        <dbReference type="ARBA" id="ARBA00049176"/>
    </source>
</evidence>
<feature type="binding site" evidence="12">
    <location>
        <position position="160"/>
    </location>
    <ligand>
        <name>CoA</name>
        <dbReference type="ChEBI" id="CHEBI:57287"/>
    </ligand>
</feature>
<protein>
    <recommendedName>
        <fullName evidence="5">Enterobactin synthase component D</fullName>
    </recommendedName>
    <alternativeName>
        <fullName evidence="8">4'-phosphopantetheinyl transferase EntD</fullName>
    </alternativeName>
    <alternativeName>
        <fullName evidence="9">Enterochelin synthase D</fullName>
    </alternativeName>
</protein>
<accession>A0A1R4A4D7</accession>
<keyword evidence="7" id="KW-0259">Enterobactin biosynthesis</keyword>
<dbReference type="PRINTS" id="PR01399">
    <property type="entry name" value="ENTSNTHTASED"/>
</dbReference>
<feature type="domain" description="4'-phosphopantetheinyl transferase N-terminal" evidence="15">
    <location>
        <begin position="39"/>
        <end position="103"/>
    </location>
</feature>
<comment type="pathway">
    <text evidence="2">Siderophore biosynthesis; enterobactin biosynthesis.</text>
</comment>
<evidence type="ECO:0000256" key="12">
    <source>
        <dbReference type="PIRSR" id="PIRSR603542-1"/>
    </source>
</evidence>
<dbReference type="GO" id="GO:0000287">
    <property type="term" value="F:magnesium ion binding"/>
    <property type="evidence" value="ECO:0007669"/>
    <property type="project" value="InterPro"/>
</dbReference>
<comment type="function">
    <text evidence="1">Involved in the biosynthesis of the siderophore enterobactin (enterochelin), which is a macrocyclic trimeric lactone of N-(2,3-dihydroxybenzoyl)-serine. The serine trilactone serves as a scaffolding for the three catechol functionalities that provide hexadentate coordination for the tightly ligated iron(2+) atoms. Plays an essential role in the assembly of the enterobactin by catalyzing the transfer of the 4'-phosphopantetheine (Ppant) moiety from coenzyme A to the apo-domains of both EntB (ArCP domain) and EntF (PCP domain) to yield their holo-forms which make them competent for the activation of 2,3-dihydroxybenzoate (DHB) and L-serine, respectively.</text>
</comment>
<dbReference type="SUPFAM" id="SSF56214">
    <property type="entry name" value="4'-phosphopantetheinyl transferase"/>
    <property type="match status" value="1"/>
</dbReference>
<comment type="similarity">
    <text evidence="3">Belongs to the P-Pant transferase superfamily. EntD family.</text>
</comment>
<dbReference type="Proteomes" id="UP001322512">
    <property type="component" value="Chromosome"/>
</dbReference>
<reference evidence="16" key="1">
    <citation type="journal article" date="2010" name="Environ. Microbiol.">
        <title>A blueprint of ectoine metabolism from the genome of the industrial producer Halomonas elongata DSM 2581(T).</title>
        <authorList>
            <person name="Schwibbert K."/>
            <person name="Marin-Sanguino A."/>
            <person name="Bagyan I."/>
            <person name="Heidrich G."/>
            <person name="Lentzen G."/>
            <person name="Seitz H."/>
            <person name="Rampp M."/>
            <person name="Schuster S.C."/>
            <person name="Klenk H.P."/>
            <person name="Pfeiffer F."/>
            <person name="Oesterhelt D."/>
            <person name="Kunte H.J."/>
        </authorList>
    </citation>
    <scope>NUCLEOTIDE SEQUENCE</scope>
    <source>
        <strain evidence="16">Type strain: DSM 2581</strain>
    </source>
</reference>
<evidence type="ECO:0000313" key="17">
    <source>
        <dbReference type="EMBL" id="WPU48901.1"/>
    </source>
</evidence>
<evidence type="ECO:0000313" key="16">
    <source>
        <dbReference type="EMBL" id="SJK83817.1"/>
    </source>
</evidence>
<feature type="binding site" evidence="12">
    <location>
        <position position="156"/>
    </location>
    <ligand>
        <name>CoA</name>
        <dbReference type="ChEBI" id="CHEBI:57287"/>
    </ligand>
</feature>
<name>A0A1R4A4D7_HALED</name>
<feature type="binding site" evidence="12">
    <location>
        <position position="116"/>
    </location>
    <ligand>
        <name>CoA</name>
        <dbReference type="ChEBI" id="CHEBI:57287"/>
    </ligand>
</feature>
<proteinExistence type="inferred from homology"/>
<dbReference type="PANTHER" id="PTHR38096:SF1">
    <property type="entry name" value="ENTEROBACTIN SYNTHASE COMPONENT D"/>
    <property type="match status" value="1"/>
</dbReference>
<dbReference type="InterPro" id="IPR003542">
    <property type="entry name" value="Enbac_synth_compD-like"/>
</dbReference>
<dbReference type="EMBL" id="CP139472">
    <property type="protein sequence ID" value="WPU48901.1"/>
    <property type="molecule type" value="Genomic_DNA"/>
</dbReference>
<evidence type="ECO:0000259" key="14">
    <source>
        <dbReference type="Pfam" id="PF01648"/>
    </source>
</evidence>
<keyword evidence="13" id="KW-0460">Magnesium</keyword>
<dbReference type="InterPro" id="IPR008278">
    <property type="entry name" value="4-PPantetheinyl_Trfase_dom"/>
</dbReference>
<feature type="binding site" evidence="12">
    <location>
        <position position="50"/>
    </location>
    <ligand>
        <name>CoA</name>
        <dbReference type="ChEBI" id="CHEBI:57287"/>
    </ligand>
</feature>
<reference evidence="16" key="2">
    <citation type="submission" date="2010-05" db="EMBL/GenBank/DDBJ databases">
        <title>Revision and reannotation of the Halomonas elongata DSM 2581(T) genome.</title>
        <authorList>
            <person name="Pfeiffer F."/>
            <person name="Bagyan I."/>
            <person name="Alfaro-Espinoza G."/>
            <person name="Zamora-Lagos M.A."/>
            <person name="Habermann B."/>
            <person name="Oesterhelt D."/>
            <person name="Kunte H.J."/>
        </authorList>
    </citation>
    <scope>NUCLEOTIDE SEQUENCE</scope>
    <source>
        <strain evidence="16">Type strain: DSM 2581</strain>
    </source>
</reference>
<dbReference type="InterPro" id="IPR037143">
    <property type="entry name" value="4-PPantetheinyl_Trfase_dom_sf"/>
</dbReference>
<dbReference type="GO" id="GO:0009239">
    <property type="term" value="P:enterobactin biosynthetic process"/>
    <property type="evidence" value="ECO:0007669"/>
    <property type="project" value="UniProtKB-UniPathway"/>
</dbReference>
<dbReference type="Pfam" id="PF17837">
    <property type="entry name" value="4PPT_N"/>
    <property type="match status" value="1"/>
</dbReference>
<evidence type="ECO:0000256" key="5">
    <source>
        <dbReference type="ARBA" id="ARBA00019087"/>
    </source>
</evidence>
<evidence type="ECO:0000256" key="3">
    <source>
        <dbReference type="ARBA" id="ARBA00008342"/>
    </source>
</evidence>
<evidence type="ECO:0000256" key="13">
    <source>
        <dbReference type="PIRSR" id="PIRSR603542-2"/>
    </source>
</evidence>
<dbReference type="GO" id="GO:0005886">
    <property type="term" value="C:plasma membrane"/>
    <property type="evidence" value="ECO:0007669"/>
    <property type="project" value="TreeGrafter"/>
</dbReference>
<dbReference type="PANTHER" id="PTHR38096">
    <property type="entry name" value="ENTEROBACTIN SYNTHASE COMPONENT D"/>
    <property type="match status" value="1"/>
</dbReference>
<dbReference type="KEGG" id="hel:HELO_2845A"/>
<evidence type="ECO:0000259" key="15">
    <source>
        <dbReference type="Pfam" id="PF17837"/>
    </source>
</evidence>
<keyword evidence="13" id="KW-0479">Metal-binding</keyword>
<dbReference type="Proteomes" id="UP000008707">
    <property type="component" value="Chromosome"/>
</dbReference>
<comment type="catalytic activity">
    <reaction evidence="11">
        <text>apo-[peptidyl-carrier protein] + CoA = holo-[peptidyl-carrier protein] + adenosine 3',5'-bisphosphate + H(+)</text>
        <dbReference type="Rhea" id="RHEA:46228"/>
        <dbReference type="Rhea" id="RHEA-COMP:11479"/>
        <dbReference type="Rhea" id="RHEA-COMP:11480"/>
        <dbReference type="ChEBI" id="CHEBI:15378"/>
        <dbReference type="ChEBI" id="CHEBI:29999"/>
        <dbReference type="ChEBI" id="CHEBI:57287"/>
        <dbReference type="ChEBI" id="CHEBI:58343"/>
        <dbReference type="ChEBI" id="CHEBI:64479"/>
    </reaction>
</comment>
<comment type="subunit">
    <text evidence="4">EntB, EntD, EntE, and EntF form a multienzyme complex called enterobactin synthase.</text>
</comment>
<evidence type="ECO:0000256" key="11">
    <source>
        <dbReference type="ARBA" id="ARBA00049191"/>
    </source>
</evidence>
<evidence type="ECO:0000256" key="6">
    <source>
        <dbReference type="ARBA" id="ARBA00022679"/>
    </source>
</evidence>
<dbReference type="RefSeq" id="WP_049786221.1">
    <property type="nucleotide sequence ID" value="NC_014532.2"/>
</dbReference>
<feature type="domain" description="4'-phosphopantetheinyl transferase" evidence="14">
    <location>
        <begin position="113"/>
        <end position="179"/>
    </location>
</feature>
<dbReference type="EMBL" id="FN869568">
    <property type="protein sequence ID" value="SJK83817.1"/>
    <property type="molecule type" value="Genomic_DNA"/>
</dbReference>
<dbReference type="AlphaFoldDB" id="A0A1R4A4D7"/>
<dbReference type="Pfam" id="PF01648">
    <property type="entry name" value="ACPS"/>
    <property type="match status" value="1"/>
</dbReference>
<dbReference type="GO" id="GO:0008897">
    <property type="term" value="F:holo-[acyl-carrier-protein] synthase activity"/>
    <property type="evidence" value="ECO:0007669"/>
    <property type="project" value="InterPro"/>
</dbReference>
<evidence type="ECO:0000313" key="19">
    <source>
        <dbReference type="Proteomes" id="UP001322512"/>
    </source>
</evidence>
<evidence type="ECO:0000256" key="4">
    <source>
        <dbReference type="ARBA" id="ARBA00011503"/>
    </source>
</evidence>
<comment type="catalytic activity">
    <reaction evidence="10">
        <text>apo-[aryl-carrier protein] + CoA = holo-[aryl-carrier protein] + adenosine 3',5'-bisphosphate + H(+)</text>
        <dbReference type="Rhea" id="RHEA:48404"/>
        <dbReference type="Rhea" id="RHEA-COMP:15903"/>
        <dbReference type="Rhea" id="RHEA-COMP:17557"/>
        <dbReference type="ChEBI" id="CHEBI:15378"/>
        <dbReference type="ChEBI" id="CHEBI:29999"/>
        <dbReference type="ChEBI" id="CHEBI:57287"/>
        <dbReference type="ChEBI" id="CHEBI:58343"/>
        <dbReference type="ChEBI" id="CHEBI:64479"/>
    </reaction>
</comment>